<evidence type="ECO:0000313" key="5">
    <source>
        <dbReference type="Proteomes" id="UP000753802"/>
    </source>
</evidence>
<dbReference type="EMBL" id="JAACJS010000002">
    <property type="protein sequence ID" value="NCI48470.1"/>
    <property type="molecule type" value="Genomic_DNA"/>
</dbReference>
<evidence type="ECO:0000256" key="2">
    <source>
        <dbReference type="ARBA" id="ARBA00023002"/>
    </source>
</evidence>
<proteinExistence type="inferred from homology"/>
<dbReference type="PROSITE" id="PS00061">
    <property type="entry name" value="ADH_SHORT"/>
    <property type="match status" value="1"/>
</dbReference>
<gene>
    <name evidence="4" type="ORF">GWC95_00955</name>
</gene>
<dbReference type="PRINTS" id="PR00080">
    <property type="entry name" value="SDRFAMILY"/>
</dbReference>
<dbReference type="Gene3D" id="3.40.50.720">
    <property type="entry name" value="NAD(P)-binding Rossmann-like Domain"/>
    <property type="match status" value="1"/>
</dbReference>
<protein>
    <submittedName>
        <fullName evidence="4">SDR family oxidoreductase</fullName>
    </submittedName>
</protein>
<keyword evidence="5" id="KW-1185">Reference proteome</keyword>
<evidence type="ECO:0000256" key="3">
    <source>
        <dbReference type="RuleBase" id="RU000363"/>
    </source>
</evidence>
<dbReference type="PANTHER" id="PTHR44196">
    <property type="entry name" value="DEHYDROGENASE/REDUCTASE SDR FAMILY MEMBER 7B"/>
    <property type="match status" value="1"/>
</dbReference>
<comment type="caution">
    <text evidence="4">The sequence shown here is derived from an EMBL/GenBank/DDBJ whole genome shotgun (WGS) entry which is preliminary data.</text>
</comment>
<organism evidence="4 5">
    <name type="scientific">Sediminibacterium roseum</name>
    <dbReference type="NCBI Taxonomy" id="1978412"/>
    <lineage>
        <taxon>Bacteria</taxon>
        <taxon>Pseudomonadati</taxon>
        <taxon>Bacteroidota</taxon>
        <taxon>Chitinophagia</taxon>
        <taxon>Chitinophagales</taxon>
        <taxon>Chitinophagaceae</taxon>
        <taxon>Sediminibacterium</taxon>
    </lineage>
</organism>
<reference evidence="4 5" key="1">
    <citation type="submission" date="2020-01" db="EMBL/GenBank/DDBJ databases">
        <title>Genome analysis.</title>
        <authorList>
            <person name="Wu S."/>
            <person name="Wang G."/>
        </authorList>
    </citation>
    <scope>NUCLEOTIDE SEQUENCE [LARGE SCALE GENOMIC DNA]</scope>
    <source>
        <strain evidence="4 5">SYL130</strain>
    </source>
</reference>
<comment type="similarity">
    <text evidence="1 3">Belongs to the short-chain dehydrogenases/reductases (SDR) family.</text>
</comment>
<dbReference type="RefSeq" id="WP_161816794.1">
    <property type="nucleotide sequence ID" value="NZ_JAACJS010000002.1"/>
</dbReference>
<dbReference type="InterPro" id="IPR036291">
    <property type="entry name" value="NAD(P)-bd_dom_sf"/>
</dbReference>
<dbReference type="CDD" id="cd05233">
    <property type="entry name" value="SDR_c"/>
    <property type="match status" value="1"/>
</dbReference>
<dbReference type="Proteomes" id="UP000753802">
    <property type="component" value="Unassembled WGS sequence"/>
</dbReference>
<dbReference type="PANTHER" id="PTHR44196:SF1">
    <property type="entry name" value="DEHYDROGENASE_REDUCTASE SDR FAMILY MEMBER 7B"/>
    <property type="match status" value="1"/>
</dbReference>
<dbReference type="InterPro" id="IPR002347">
    <property type="entry name" value="SDR_fam"/>
</dbReference>
<dbReference type="Pfam" id="PF00106">
    <property type="entry name" value="adh_short"/>
    <property type="match status" value="1"/>
</dbReference>
<name>A0ABW9ZTR4_9BACT</name>
<evidence type="ECO:0000256" key="1">
    <source>
        <dbReference type="ARBA" id="ARBA00006484"/>
    </source>
</evidence>
<dbReference type="PRINTS" id="PR00081">
    <property type="entry name" value="GDHRDH"/>
</dbReference>
<dbReference type="InterPro" id="IPR020904">
    <property type="entry name" value="Sc_DH/Rdtase_CS"/>
</dbReference>
<keyword evidence="2" id="KW-0560">Oxidoreductase</keyword>
<sequence>MNVVITGASKGIGRAIAEQFAAAGNTLFLCSRNEKELYDTVALLQTQFPGCEIKAKPVDMAKKSSAIEFGEWCLRFGVPDIVVNNAGQFLPGSLYNEKDKTLEQMIEVNLYSAYHLTRAFLPAMMAARRGHIFNMCSIASLNAYDNGGSYSISKFALLGFSKNLREELKPHGIKVTAVCPGATMSASWDGADVDPARIMKAEDVAKMIYASSQLSPQAVVEDIVLRPLLGDL</sequence>
<accession>A0ABW9ZTR4</accession>
<dbReference type="SUPFAM" id="SSF51735">
    <property type="entry name" value="NAD(P)-binding Rossmann-fold domains"/>
    <property type="match status" value="1"/>
</dbReference>
<evidence type="ECO:0000313" key="4">
    <source>
        <dbReference type="EMBL" id="NCI48470.1"/>
    </source>
</evidence>